<name>A0A1D1YQY7_9ARAE</name>
<proteinExistence type="predicted"/>
<dbReference type="EMBL" id="GDJX01021625">
    <property type="protein sequence ID" value="JAT46311.1"/>
    <property type="molecule type" value="Transcribed_RNA"/>
</dbReference>
<dbReference type="AlphaFoldDB" id="A0A1D1YQY7"/>
<dbReference type="GO" id="GO:0016853">
    <property type="term" value="F:isomerase activity"/>
    <property type="evidence" value="ECO:0007669"/>
    <property type="project" value="UniProtKB-KW"/>
</dbReference>
<dbReference type="EMBL" id="GDJX01010868">
    <property type="protein sequence ID" value="JAT57068.1"/>
    <property type="molecule type" value="Transcribed_RNA"/>
</dbReference>
<evidence type="ECO:0000313" key="3">
    <source>
        <dbReference type="EMBL" id="JAT57068.1"/>
    </source>
</evidence>
<reference evidence="3" key="1">
    <citation type="submission" date="2015-07" db="EMBL/GenBank/DDBJ databases">
        <title>Transcriptome Assembly of Anthurium amnicola.</title>
        <authorList>
            <person name="Suzuki J."/>
        </authorList>
    </citation>
    <scope>NUCLEOTIDE SEQUENCE</scope>
</reference>
<dbReference type="PANTHER" id="PTHR36385">
    <property type="entry name" value="OS07G0562900 PROTEIN"/>
    <property type="match status" value="1"/>
</dbReference>
<evidence type="ECO:0000256" key="1">
    <source>
        <dbReference type="SAM" id="MobiDB-lite"/>
    </source>
</evidence>
<feature type="non-terminal residue" evidence="3">
    <location>
        <position position="1"/>
    </location>
</feature>
<evidence type="ECO:0000313" key="4">
    <source>
        <dbReference type="EMBL" id="JAT61445.1"/>
    </source>
</evidence>
<feature type="compositionally biased region" description="Basic residues" evidence="1">
    <location>
        <begin position="13"/>
        <end position="22"/>
    </location>
</feature>
<sequence>RLLGGKNTAMAKNRNKKNKNKKGGASSMDMCMEAQADLPQPMDTSETKASNPVLGAASRKIKKGVTLRRARNLRKQKALERAMSIGEKIEEKLSKSKDKILRIQSAKSLYD</sequence>
<dbReference type="EMBL" id="GDJX01006491">
    <property type="protein sequence ID" value="JAT61445.1"/>
    <property type="molecule type" value="Transcribed_RNA"/>
</dbReference>
<accession>A0A1D1YQY7</accession>
<gene>
    <name evidence="3" type="primary">tpiA_5</name>
    <name evidence="4" type="synonym">tpiA_14</name>
    <name evidence="2" type="synonym">tpiA_2</name>
    <name evidence="3" type="ORF">g.24915</name>
    <name evidence="2" type="ORF">g.24916</name>
    <name evidence="4" type="ORF">g.24917</name>
</gene>
<keyword evidence="3" id="KW-0413">Isomerase</keyword>
<protein>
    <submittedName>
        <fullName evidence="3">Triosephosphate isomerase</fullName>
    </submittedName>
</protein>
<dbReference type="PANTHER" id="PTHR36385:SF1">
    <property type="entry name" value="OS07G0562900 PROTEIN"/>
    <property type="match status" value="1"/>
</dbReference>
<evidence type="ECO:0000313" key="2">
    <source>
        <dbReference type="EMBL" id="JAT46311.1"/>
    </source>
</evidence>
<organism evidence="3">
    <name type="scientific">Anthurium amnicola</name>
    <dbReference type="NCBI Taxonomy" id="1678845"/>
    <lineage>
        <taxon>Eukaryota</taxon>
        <taxon>Viridiplantae</taxon>
        <taxon>Streptophyta</taxon>
        <taxon>Embryophyta</taxon>
        <taxon>Tracheophyta</taxon>
        <taxon>Spermatophyta</taxon>
        <taxon>Magnoliopsida</taxon>
        <taxon>Liliopsida</taxon>
        <taxon>Araceae</taxon>
        <taxon>Pothoideae</taxon>
        <taxon>Potheae</taxon>
        <taxon>Anthurium</taxon>
    </lineage>
</organism>
<feature type="region of interest" description="Disordered" evidence="1">
    <location>
        <begin position="1"/>
        <end position="27"/>
    </location>
</feature>